<keyword evidence="3 12" id="KW-0813">Transport</keyword>
<dbReference type="GO" id="GO:0030964">
    <property type="term" value="C:NADH dehydrogenase complex"/>
    <property type="evidence" value="ECO:0007669"/>
    <property type="project" value="TreeGrafter"/>
</dbReference>
<dbReference type="Proteomes" id="UP000567293">
    <property type="component" value="Unassembled WGS sequence"/>
</dbReference>
<evidence type="ECO:0000313" key="14">
    <source>
        <dbReference type="EMBL" id="MBA0083875.1"/>
    </source>
</evidence>
<dbReference type="InterPro" id="IPR038430">
    <property type="entry name" value="NDAH_ubi_oxred_su3_sf"/>
</dbReference>
<keyword evidence="10 12" id="KW-0830">Ubiquinone</keyword>
<comment type="subunit">
    <text evidence="12">NDH-1 is composed of 14 different subunits. Subunits NuoA, H, J, K, L, M, N constitute the membrane sector of the complex.</text>
</comment>
<dbReference type="InterPro" id="IPR000440">
    <property type="entry name" value="NADH_UbQ/plastoQ_OxRdtase_su3"/>
</dbReference>
<dbReference type="GO" id="GO:0008137">
    <property type="term" value="F:NADH dehydrogenase (ubiquinone) activity"/>
    <property type="evidence" value="ECO:0007669"/>
    <property type="project" value="InterPro"/>
</dbReference>
<keyword evidence="8 12" id="KW-1133">Transmembrane helix</keyword>
<name>A0A7V8NMP2_9BACT</name>
<evidence type="ECO:0000256" key="9">
    <source>
        <dbReference type="ARBA" id="ARBA00023027"/>
    </source>
</evidence>
<dbReference type="FunFam" id="1.20.58.1610:FF:000004">
    <property type="entry name" value="NADH-quinone oxidoreductase subunit A"/>
    <property type="match status" value="1"/>
</dbReference>
<protein>
    <recommendedName>
        <fullName evidence="12">NADH-quinone oxidoreductase subunit A</fullName>
        <ecNumber evidence="12">7.1.1.-</ecNumber>
    </recommendedName>
    <alternativeName>
        <fullName evidence="12">NADH dehydrogenase I subunit A</fullName>
    </alternativeName>
    <alternativeName>
        <fullName evidence="12">NDH-1 subunit A</fullName>
    </alternativeName>
    <alternativeName>
        <fullName evidence="12">NUO1</fullName>
    </alternativeName>
</protein>
<comment type="caution">
    <text evidence="14">The sequence shown here is derived from an EMBL/GenBank/DDBJ whole genome shotgun (WGS) entry which is preliminary data.</text>
</comment>
<evidence type="ECO:0000256" key="8">
    <source>
        <dbReference type="ARBA" id="ARBA00022989"/>
    </source>
</evidence>
<comment type="subcellular location">
    <subcellularLocation>
        <location evidence="12 13">Cell membrane</location>
        <topology evidence="12 13">Multi-pass membrane protein</topology>
    </subcellularLocation>
    <subcellularLocation>
        <location evidence="1">Membrane</location>
        <topology evidence="1">Multi-pass membrane protein</topology>
    </subcellularLocation>
</comment>
<evidence type="ECO:0000256" key="11">
    <source>
        <dbReference type="ARBA" id="ARBA00023136"/>
    </source>
</evidence>
<dbReference type="GO" id="GO:0050136">
    <property type="term" value="F:NADH dehydrogenase (quinone) (non-electrogenic) activity"/>
    <property type="evidence" value="ECO:0007669"/>
    <property type="project" value="UniProtKB-UniRule"/>
</dbReference>
<evidence type="ECO:0000256" key="1">
    <source>
        <dbReference type="ARBA" id="ARBA00004141"/>
    </source>
</evidence>
<comment type="function">
    <text evidence="12">NDH-1 shuttles electrons from NADH, via FMN and iron-sulfur (Fe-S) centers, to quinones in the respiratory chain. The immediate electron acceptor for the enzyme in this species is believed to be ubiquinone. Couples the redox reaction to proton translocation (for every two electrons transferred, four hydrogen ions are translocated across the cytoplasmic membrane), and thus conserves the redox energy in a proton gradient.</text>
</comment>
<organism evidence="14 15">
    <name type="scientific">Candidatus Acidiferrum panamense</name>
    <dbReference type="NCBI Taxonomy" id="2741543"/>
    <lineage>
        <taxon>Bacteria</taxon>
        <taxon>Pseudomonadati</taxon>
        <taxon>Acidobacteriota</taxon>
        <taxon>Terriglobia</taxon>
        <taxon>Candidatus Acidiferrales</taxon>
        <taxon>Candidatus Acidiferrum</taxon>
    </lineage>
</organism>
<keyword evidence="4 12" id="KW-1003">Cell membrane</keyword>
<proteinExistence type="inferred from homology"/>
<evidence type="ECO:0000256" key="3">
    <source>
        <dbReference type="ARBA" id="ARBA00022448"/>
    </source>
</evidence>
<evidence type="ECO:0000256" key="4">
    <source>
        <dbReference type="ARBA" id="ARBA00022475"/>
    </source>
</evidence>
<evidence type="ECO:0000256" key="6">
    <source>
        <dbReference type="ARBA" id="ARBA00022719"/>
    </source>
</evidence>
<evidence type="ECO:0000256" key="10">
    <source>
        <dbReference type="ARBA" id="ARBA00023075"/>
    </source>
</evidence>
<comment type="catalytic activity">
    <reaction evidence="12 13">
        <text>a quinone + NADH + 5 H(+)(in) = a quinol + NAD(+) + 4 H(+)(out)</text>
        <dbReference type="Rhea" id="RHEA:57888"/>
        <dbReference type="ChEBI" id="CHEBI:15378"/>
        <dbReference type="ChEBI" id="CHEBI:24646"/>
        <dbReference type="ChEBI" id="CHEBI:57540"/>
        <dbReference type="ChEBI" id="CHEBI:57945"/>
        <dbReference type="ChEBI" id="CHEBI:132124"/>
    </reaction>
</comment>
<dbReference type="AlphaFoldDB" id="A0A7V8NMP2"/>
<keyword evidence="5 12" id="KW-0812">Transmembrane</keyword>
<keyword evidence="7 12" id="KW-1278">Translocase</keyword>
<evidence type="ECO:0000256" key="12">
    <source>
        <dbReference type="HAMAP-Rule" id="MF_01394"/>
    </source>
</evidence>
<dbReference type="HAMAP" id="MF_01394">
    <property type="entry name" value="NDH1_NuoA"/>
    <property type="match status" value="1"/>
</dbReference>
<dbReference type="PANTHER" id="PTHR11058">
    <property type="entry name" value="NADH-UBIQUINONE OXIDOREDUCTASE CHAIN 3"/>
    <property type="match status" value="1"/>
</dbReference>
<comment type="similarity">
    <text evidence="2 12 13">Belongs to the complex I subunit 3 family.</text>
</comment>
<feature type="transmembrane region" description="Helical" evidence="12">
    <location>
        <begin position="64"/>
        <end position="87"/>
    </location>
</feature>
<keyword evidence="9 12" id="KW-0520">NAD</keyword>
<dbReference type="Pfam" id="PF00507">
    <property type="entry name" value="Oxidored_q4"/>
    <property type="match status" value="1"/>
</dbReference>
<keyword evidence="15" id="KW-1185">Reference proteome</keyword>
<keyword evidence="6 12" id="KW-0874">Quinone</keyword>
<evidence type="ECO:0000256" key="5">
    <source>
        <dbReference type="ARBA" id="ARBA00022692"/>
    </source>
</evidence>
<dbReference type="EC" id="7.1.1.-" evidence="12"/>
<evidence type="ECO:0000313" key="15">
    <source>
        <dbReference type="Proteomes" id="UP000567293"/>
    </source>
</evidence>
<reference evidence="14" key="1">
    <citation type="submission" date="2020-06" db="EMBL/GenBank/DDBJ databases">
        <title>Legume-microbial interactions unlock mineral nutrients during tropical forest succession.</title>
        <authorList>
            <person name="Epihov D.Z."/>
        </authorList>
    </citation>
    <scope>NUCLEOTIDE SEQUENCE [LARGE SCALE GENOMIC DNA]</scope>
    <source>
        <strain evidence="14">Pan2503</strain>
    </source>
</reference>
<feature type="transmembrane region" description="Helical" evidence="12">
    <location>
        <begin position="12"/>
        <end position="35"/>
    </location>
</feature>
<accession>A0A7V8NMP2</accession>
<evidence type="ECO:0000256" key="7">
    <source>
        <dbReference type="ARBA" id="ARBA00022967"/>
    </source>
</evidence>
<dbReference type="GO" id="GO:0005886">
    <property type="term" value="C:plasma membrane"/>
    <property type="evidence" value="ECO:0007669"/>
    <property type="project" value="UniProtKB-SubCell"/>
</dbReference>
<dbReference type="PANTHER" id="PTHR11058:SF22">
    <property type="entry name" value="NADH-QUINONE OXIDOREDUCTASE SUBUNIT A"/>
    <property type="match status" value="1"/>
</dbReference>
<keyword evidence="11 12" id="KW-0472">Membrane</keyword>
<sequence length="123" mass="14185">MTDSGLQTYAPLLLHLLIAFGLAGALTALSVLVGWRRPNRAKQQAYECGMEPTGDAREPFSVKFYLVAMVFILFDVEAIFLYPWAYIFRSLRWYGFVEMMIYIAVLLVGYLYLWKKGALDWNK</sequence>
<evidence type="ECO:0000256" key="2">
    <source>
        <dbReference type="ARBA" id="ARBA00008472"/>
    </source>
</evidence>
<dbReference type="EMBL" id="JACDQQ010000269">
    <property type="protein sequence ID" value="MBA0083875.1"/>
    <property type="molecule type" value="Genomic_DNA"/>
</dbReference>
<evidence type="ECO:0000256" key="13">
    <source>
        <dbReference type="RuleBase" id="RU003639"/>
    </source>
</evidence>
<gene>
    <name evidence="14" type="primary">ndhC</name>
    <name evidence="12" type="synonym">nuoA</name>
    <name evidence="14" type="ORF">HRJ53_02665</name>
</gene>
<dbReference type="GO" id="GO:0048038">
    <property type="term" value="F:quinone binding"/>
    <property type="evidence" value="ECO:0007669"/>
    <property type="project" value="UniProtKB-KW"/>
</dbReference>
<dbReference type="InterPro" id="IPR023043">
    <property type="entry name" value="NAD(P)H_OxRDtase_bac/plastid"/>
</dbReference>
<dbReference type="Gene3D" id="1.20.58.1610">
    <property type="entry name" value="NADH:ubiquinone/plastoquinone oxidoreductase, chain 3"/>
    <property type="match status" value="1"/>
</dbReference>
<feature type="transmembrane region" description="Helical" evidence="12">
    <location>
        <begin position="93"/>
        <end position="113"/>
    </location>
</feature>